<reference evidence="2" key="2">
    <citation type="submission" date="2020-05" db="UniProtKB">
        <authorList>
            <consortium name="EnsemblMetazoa"/>
        </authorList>
    </citation>
    <scope>IDENTIFICATION</scope>
    <source>
        <strain evidence="2">wikel</strain>
    </source>
</reference>
<name>B7QLA2_IXOSC</name>
<dbReference type="EMBL" id="ABJB010762588">
    <property type="status" value="NOT_ANNOTATED_CDS"/>
    <property type="molecule type" value="Genomic_DNA"/>
</dbReference>
<evidence type="ECO:0000313" key="1">
    <source>
        <dbReference type="EMBL" id="EEC19624.1"/>
    </source>
</evidence>
<dbReference type="InParanoid" id="B7QLA2"/>
<accession>B7QLA2</accession>
<dbReference type="EnsemblMetazoa" id="ISCW014639-RA">
    <property type="protein sequence ID" value="ISCW014639-PA"/>
    <property type="gene ID" value="ISCW014639"/>
</dbReference>
<sequence>IRPMTLPLRKLSAAKKQCRTCAVWWSSFPPCTGALWHSSCATWRGWRSMRARTACRPATSPSCLDPHCFAP</sequence>
<feature type="non-terminal residue" evidence="1">
    <location>
        <position position="1"/>
    </location>
</feature>
<keyword evidence="3" id="KW-1185">Reference proteome</keyword>
<evidence type="ECO:0000313" key="3">
    <source>
        <dbReference type="Proteomes" id="UP000001555"/>
    </source>
</evidence>
<gene>
    <name evidence="1" type="ORF">IscW_ISCW014639</name>
</gene>
<dbReference type="VEuPathDB" id="VectorBase:ISCW014639"/>
<feature type="non-terminal residue" evidence="1">
    <location>
        <position position="71"/>
    </location>
</feature>
<dbReference type="EMBL" id="DS964542">
    <property type="protein sequence ID" value="EEC19624.1"/>
    <property type="molecule type" value="Genomic_DNA"/>
</dbReference>
<protein>
    <submittedName>
        <fullName evidence="1 2">Uncharacterized protein</fullName>
    </submittedName>
</protein>
<dbReference type="AlphaFoldDB" id="B7QLA2"/>
<organism>
    <name type="scientific">Ixodes scapularis</name>
    <name type="common">Black-legged tick</name>
    <name type="synonym">Deer tick</name>
    <dbReference type="NCBI Taxonomy" id="6945"/>
    <lineage>
        <taxon>Eukaryota</taxon>
        <taxon>Metazoa</taxon>
        <taxon>Ecdysozoa</taxon>
        <taxon>Arthropoda</taxon>
        <taxon>Chelicerata</taxon>
        <taxon>Arachnida</taxon>
        <taxon>Acari</taxon>
        <taxon>Parasitiformes</taxon>
        <taxon>Ixodida</taxon>
        <taxon>Ixodoidea</taxon>
        <taxon>Ixodidae</taxon>
        <taxon>Ixodinae</taxon>
        <taxon>Ixodes</taxon>
    </lineage>
</organism>
<evidence type="ECO:0000313" key="2">
    <source>
        <dbReference type="EnsemblMetazoa" id="ISCW014639-PA"/>
    </source>
</evidence>
<dbReference type="PaxDb" id="6945-B7QLA2"/>
<dbReference type="HOGENOM" id="CLU_2747343_0_0_1"/>
<reference evidence="1 3" key="1">
    <citation type="submission" date="2008-03" db="EMBL/GenBank/DDBJ databases">
        <title>Annotation of Ixodes scapularis.</title>
        <authorList>
            <consortium name="Ixodes scapularis Genome Project Consortium"/>
            <person name="Caler E."/>
            <person name="Hannick L.I."/>
            <person name="Bidwell S."/>
            <person name="Joardar V."/>
            <person name="Thiagarajan M."/>
            <person name="Amedeo P."/>
            <person name="Galinsky K.J."/>
            <person name="Schobel S."/>
            <person name="Inman J."/>
            <person name="Hostetler J."/>
            <person name="Miller J."/>
            <person name="Hammond M."/>
            <person name="Megy K."/>
            <person name="Lawson D."/>
            <person name="Kodira C."/>
            <person name="Sutton G."/>
            <person name="Meyer J."/>
            <person name="Hill C.A."/>
            <person name="Birren B."/>
            <person name="Nene V."/>
            <person name="Collins F."/>
            <person name="Alarcon-Chaidez F."/>
            <person name="Wikel S."/>
            <person name="Strausberg R."/>
        </authorList>
    </citation>
    <scope>NUCLEOTIDE SEQUENCE [LARGE SCALE GENOMIC DNA]</scope>
    <source>
        <strain evidence="3">Wikel</strain>
        <strain evidence="1">Wikel colony</strain>
    </source>
</reference>
<dbReference type="Proteomes" id="UP000001555">
    <property type="component" value="Unassembled WGS sequence"/>
</dbReference>
<proteinExistence type="predicted"/>
<dbReference type="VEuPathDB" id="VectorBase:ISCI014639"/>